<keyword evidence="1" id="KW-0472">Membrane</keyword>
<dbReference type="EMBL" id="CP030850">
    <property type="protein sequence ID" value="AXE16590.1"/>
    <property type="molecule type" value="Genomic_DNA"/>
</dbReference>
<evidence type="ECO:0008006" key="4">
    <source>
        <dbReference type="Google" id="ProtNLM"/>
    </source>
</evidence>
<dbReference type="InterPro" id="IPR021683">
    <property type="entry name" value="DUF3267"/>
</dbReference>
<sequence length="224" mass="25738">MKPTVEQLHDANSYELIDSFHVDEMGKFLMQELGIKQPDNQPTKPKLNAKSLLFFAVFAGIGGVVGWSIGKFIPKSEGGLDSFATQFGLAFLCFFIVLLPIHEAIHGLFFKLIGAQKVGFGWSMKSLIVYAYAQKFVMTLRENALVAAMPFVVITISLTVLWFIFPQWQFFWGSALFLHTFACMGDFILIRYFYKNRTSRMYTYDDIEEKNYSYFFREKSNQAV</sequence>
<evidence type="ECO:0000256" key="1">
    <source>
        <dbReference type="SAM" id="Phobius"/>
    </source>
</evidence>
<feature type="transmembrane region" description="Helical" evidence="1">
    <location>
        <begin position="52"/>
        <end position="70"/>
    </location>
</feature>
<gene>
    <name evidence="2" type="ORF">DR864_02020</name>
</gene>
<name>A0A344TD69_9BACT</name>
<evidence type="ECO:0000313" key="3">
    <source>
        <dbReference type="Proteomes" id="UP000251993"/>
    </source>
</evidence>
<dbReference type="RefSeq" id="WP_114065377.1">
    <property type="nucleotide sequence ID" value="NZ_CP030850.1"/>
</dbReference>
<feature type="transmembrane region" description="Helical" evidence="1">
    <location>
        <begin position="82"/>
        <end position="102"/>
    </location>
</feature>
<keyword evidence="1" id="KW-1133">Transmembrane helix</keyword>
<keyword evidence="1" id="KW-0812">Transmembrane</keyword>
<dbReference type="OrthoDB" id="1119336at2"/>
<protein>
    <recommendedName>
        <fullName evidence="4">DUF3267 domain-containing protein</fullName>
    </recommendedName>
</protein>
<feature type="transmembrane region" description="Helical" evidence="1">
    <location>
        <begin position="144"/>
        <end position="165"/>
    </location>
</feature>
<feature type="transmembrane region" description="Helical" evidence="1">
    <location>
        <begin position="171"/>
        <end position="194"/>
    </location>
</feature>
<dbReference type="Proteomes" id="UP000251993">
    <property type="component" value="Chromosome"/>
</dbReference>
<accession>A0A344TD69</accession>
<organism evidence="2 3">
    <name type="scientific">Runella rosea</name>
    <dbReference type="NCBI Taxonomy" id="2259595"/>
    <lineage>
        <taxon>Bacteria</taxon>
        <taxon>Pseudomonadati</taxon>
        <taxon>Bacteroidota</taxon>
        <taxon>Cytophagia</taxon>
        <taxon>Cytophagales</taxon>
        <taxon>Spirosomataceae</taxon>
        <taxon>Runella</taxon>
    </lineage>
</organism>
<dbReference type="AlphaFoldDB" id="A0A344TD69"/>
<dbReference type="KEGG" id="run:DR864_02020"/>
<proteinExistence type="predicted"/>
<dbReference type="Pfam" id="PF11667">
    <property type="entry name" value="DUF3267"/>
    <property type="match status" value="1"/>
</dbReference>
<keyword evidence="3" id="KW-1185">Reference proteome</keyword>
<evidence type="ECO:0000313" key="2">
    <source>
        <dbReference type="EMBL" id="AXE16590.1"/>
    </source>
</evidence>
<reference evidence="2 3" key="1">
    <citation type="submission" date="2018-07" db="EMBL/GenBank/DDBJ databases">
        <title>Genome sequencing of Runella.</title>
        <authorList>
            <person name="Baek M.-G."/>
            <person name="Yi H."/>
        </authorList>
    </citation>
    <scope>NUCLEOTIDE SEQUENCE [LARGE SCALE GENOMIC DNA]</scope>
    <source>
        <strain evidence="2 3">HYN0085</strain>
    </source>
</reference>